<reference evidence="1 2" key="1">
    <citation type="submission" date="2021-05" db="EMBL/GenBank/DDBJ databases">
        <title>Culturable bacteria isolated from Daya Bay.</title>
        <authorList>
            <person name="Zheng W."/>
            <person name="Yu S."/>
            <person name="Huang Y."/>
        </authorList>
    </citation>
    <scope>NUCLEOTIDE SEQUENCE [LARGE SCALE GENOMIC DNA]</scope>
    <source>
        <strain evidence="1 2">DP4N28-5</strain>
    </source>
</reference>
<comment type="caution">
    <text evidence="1">The sequence shown here is derived from an EMBL/GenBank/DDBJ whole genome shotgun (WGS) entry which is preliminary data.</text>
</comment>
<evidence type="ECO:0008006" key="3">
    <source>
        <dbReference type="Google" id="ProtNLM"/>
    </source>
</evidence>
<gene>
    <name evidence="1" type="ORF">KJP28_00395</name>
</gene>
<evidence type="ECO:0000313" key="1">
    <source>
        <dbReference type="EMBL" id="MBV7377364.1"/>
    </source>
</evidence>
<sequence length="75" mass="8824">MSDEVPFEKRHKDGSLWARGQHLDGKEHGYWEFFRKDGTKLRSGTFERGEQVGEWTTYDKDGMPYKTTVMKHTGK</sequence>
<dbReference type="RefSeq" id="WP_218390255.1">
    <property type="nucleotide sequence ID" value="NZ_JAHUZE010000001.1"/>
</dbReference>
<dbReference type="EMBL" id="JAHUZE010000001">
    <property type="protein sequence ID" value="MBV7377364.1"/>
    <property type="molecule type" value="Genomic_DNA"/>
</dbReference>
<organism evidence="1 2">
    <name type="scientific">Maritimibacter dapengensis</name>
    <dbReference type="NCBI Taxonomy" id="2836868"/>
    <lineage>
        <taxon>Bacteria</taxon>
        <taxon>Pseudomonadati</taxon>
        <taxon>Pseudomonadota</taxon>
        <taxon>Alphaproteobacteria</taxon>
        <taxon>Rhodobacterales</taxon>
        <taxon>Roseobacteraceae</taxon>
        <taxon>Maritimibacter</taxon>
    </lineage>
</organism>
<accession>A0ABS6SWP3</accession>
<protein>
    <recommendedName>
        <fullName evidence="3">MORN repeat variant</fullName>
    </recommendedName>
</protein>
<evidence type="ECO:0000313" key="2">
    <source>
        <dbReference type="Proteomes" id="UP000756530"/>
    </source>
</evidence>
<keyword evidence="2" id="KW-1185">Reference proteome</keyword>
<name>A0ABS6SWP3_9RHOB</name>
<dbReference type="Proteomes" id="UP000756530">
    <property type="component" value="Unassembled WGS sequence"/>
</dbReference>
<proteinExistence type="predicted"/>